<dbReference type="AlphaFoldDB" id="A0A542BHG6"/>
<sequence>MLCTHGANCDGDDLLTLWRAEQIELCLPLPDYVACEDVDAPGRGKEVLLSVTPESLHVFWESVDYPPDSYAQLCVKTYGSQEEFRERKLFVPVAPDYSAHDDNGQRLSAVLSLTYGEDALRIPGNELVKVWRFLTQPSGTTAGDDKPLSSKTVNNLAIALKAFIQVHYGADVVENLRKNLEDPTSEISQDFIKAGIKVPGGRALQNHLKGIVIEVLPSLEKVDVAAEE</sequence>
<reference evidence="1" key="2">
    <citation type="submission" date="2019-08" db="EMBL/GenBank/DDBJ databases">
        <title>Investigation of anaerobic lignin degradation for improved lignocellulosic biofuels.</title>
        <authorList>
            <person name="Deangelis K.PhD."/>
        </authorList>
    </citation>
    <scope>NUCLEOTIDE SEQUENCE [LARGE SCALE GENOMIC DNA]</scope>
    <source>
        <strain evidence="1">128R</strain>
    </source>
</reference>
<proteinExistence type="predicted"/>
<gene>
    <name evidence="1" type="ORF">FHU10_2053</name>
</gene>
<comment type="caution">
    <text evidence="1">The sequence shown here is derived from an EMBL/GenBank/DDBJ whole genome shotgun (WGS) entry which is preliminary data.</text>
</comment>
<reference evidence="1" key="1">
    <citation type="submission" date="2019-06" db="EMBL/GenBank/DDBJ databases">
        <authorList>
            <person name="Deangelis K."/>
            <person name="Huntemann M."/>
            <person name="Clum A."/>
            <person name="Pillay M."/>
            <person name="Palaniappan K."/>
            <person name="Varghese N."/>
            <person name="Mikhailova N."/>
            <person name="Stamatis D."/>
            <person name="Reddy T."/>
            <person name="Daum C."/>
            <person name="Shapiro N."/>
            <person name="Ivanova N."/>
            <person name="Kyrpides N."/>
            <person name="Woyke T."/>
        </authorList>
    </citation>
    <scope>NUCLEOTIDE SEQUENCE [LARGE SCALE GENOMIC DNA]</scope>
    <source>
        <strain evidence="1">128R</strain>
    </source>
</reference>
<organism evidence="1">
    <name type="scientific">Serratia fonticola</name>
    <dbReference type="NCBI Taxonomy" id="47917"/>
    <lineage>
        <taxon>Bacteria</taxon>
        <taxon>Pseudomonadati</taxon>
        <taxon>Pseudomonadota</taxon>
        <taxon>Gammaproteobacteria</taxon>
        <taxon>Enterobacterales</taxon>
        <taxon>Yersiniaceae</taxon>
        <taxon>Serratia</taxon>
    </lineage>
</organism>
<protein>
    <submittedName>
        <fullName evidence="1">Uncharacterized protein</fullName>
    </submittedName>
</protein>
<dbReference type="EMBL" id="VISQ01000001">
    <property type="protein sequence ID" value="TVZ69534.1"/>
    <property type="molecule type" value="Genomic_DNA"/>
</dbReference>
<accession>A0A542BHG6</accession>
<name>A0A542BHG6_SERFO</name>
<evidence type="ECO:0000313" key="1">
    <source>
        <dbReference type="EMBL" id="TVZ69534.1"/>
    </source>
</evidence>